<dbReference type="Proteomes" id="UP000886339">
    <property type="component" value="Unassembled WGS sequence"/>
</dbReference>
<name>A0A831W8C6_9GAMM</name>
<comment type="caution">
    <text evidence="3">The sequence shown here is derived from an EMBL/GenBank/DDBJ whole genome shotgun (WGS) entry which is preliminary data.</text>
</comment>
<accession>A0A831W8C6</accession>
<proteinExistence type="predicted"/>
<protein>
    <recommendedName>
        <fullName evidence="2">Peptidase C14 caspase domain-containing protein</fullName>
    </recommendedName>
</protein>
<evidence type="ECO:0000313" key="3">
    <source>
        <dbReference type="EMBL" id="HEC06693.1"/>
    </source>
</evidence>
<dbReference type="GO" id="GO:0006508">
    <property type="term" value="P:proteolysis"/>
    <property type="evidence" value="ECO:0007669"/>
    <property type="project" value="InterPro"/>
</dbReference>
<dbReference type="Gene3D" id="3.40.50.1460">
    <property type="match status" value="1"/>
</dbReference>
<dbReference type="Pfam" id="PF00656">
    <property type="entry name" value="Peptidase_C14"/>
    <property type="match status" value="1"/>
</dbReference>
<dbReference type="InterPro" id="IPR011600">
    <property type="entry name" value="Pept_C14_caspase"/>
</dbReference>
<dbReference type="EMBL" id="DRLF01000265">
    <property type="protein sequence ID" value="HEC06693.1"/>
    <property type="molecule type" value="Genomic_DNA"/>
</dbReference>
<evidence type="ECO:0000259" key="2">
    <source>
        <dbReference type="Pfam" id="PF00656"/>
    </source>
</evidence>
<reference evidence="3" key="1">
    <citation type="journal article" date="2020" name="mSystems">
        <title>Genome- and Community-Level Interaction Insights into Carbon Utilization and Element Cycling Functions of Hydrothermarchaeota in Hydrothermal Sediment.</title>
        <authorList>
            <person name="Zhou Z."/>
            <person name="Liu Y."/>
            <person name="Xu W."/>
            <person name="Pan J."/>
            <person name="Luo Z.H."/>
            <person name="Li M."/>
        </authorList>
    </citation>
    <scope>NUCLEOTIDE SEQUENCE [LARGE SCALE GENOMIC DNA]</scope>
    <source>
        <strain evidence="3">HyVt-458</strain>
    </source>
</reference>
<gene>
    <name evidence="3" type="ORF">ENJ12_07570</name>
</gene>
<organism evidence="3">
    <name type="scientific">Thiolapillus brandeum</name>
    <dbReference type="NCBI Taxonomy" id="1076588"/>
    <lineage>
        <taxon>Bacteria</taxon>
        <taxon>Pseudomonadati</taxon>
        <taxon>Pseudomonadota</taxon>
        <taxon>Gammaproteobacteria</taxon>
        <taxon>Chromatiales</taxon>
        <taxon>Sedimenticolaceae</taxon>
        <taxon>Thiolapillus</taxon>
    </lineage>
</organism>
<feature type="region of interest" description="Disordered" evidence="1">
    <location>
        <begin position="1"/>
        <end position="24"/>
    </location>
</feature>
<dbReference type="InterPro" id="IPR029030">
    <property type="entry name" value="Caspase-like_dom_sf"/>
</dbReference>
<dbReference type="AlphaFoldDB" id="A0A831W8C6"/>
<dbReference type="SUPFAM" id="SSF52129">
    <property type="entry name" value="Caspase-like"/>
    <property type="match status" value="1"/>
</dbReference>
<evidence type="ECO:0000256" key="1">
    <source>
        <dbReference type="SAM" id="MobiDB-lite"/>
    </source>
</evidence>
<dbReference type="GO" id="GO:0004197">
    <property type="term" value="F:cysteine-type endopeptidase activity"/>
    <property type="evidence" value="ECO:0007669"/>
    <property type="project" value="InterPro"/>
</dbReference>
<sequence length="415" mass="45654">MPRQTPRCGPDSTRPWLRLNGSHTRMRRPMDDSLVFCDQSLIDSGKPATHAVVIGVGAYPHLNGGDPAALTDLHGGLGQLSSPPVSARTITDWLLDSFNNPDKPLASVSLLVSEEEGGQVYHHDSLQQPFSAPAATFGNVKQAVRNWKKRGDVNEENLMLFFFCGHGVARGLDGLTLLLSDYGESEAMPMEGALDFAALHRGMSQCAASSQCYFVDACRAVSDIAARTTATGQTIIQDSIDRPWSSDWKFSIFYSTLAGERAYGRKNRPSIYTEELIRGLNGTGSNNRSADGSWWVYTGDLSIALHHGLSRHGKKIKSPMSAQVHFRFHKLLKEPIVPVVVSCSVDADTDQAEFVCLHGETTVDSRTPQPDKWKIEIPHGNYDFVAKVDSRKGERKDETVLPPYRDIEIELEAGT</sequence>
<feature type="domain" description="Peptidase C14 caspase" evidence="2">
    <location>
        <begin position="135"/>
        <end position="284"/>
    </location>
</feature>